<evidence type="ECO:0000313" key="1">
    <source>
        <dbReference type="EMBL" id="AMV63971.1"/>
    </source>
</evidence>
<dbReference type="GO" id="GO:0009035">
    <property type="term" value="F:type I site-specific deoxyribonuclease activity"/>
    <property type="evidence" value="ECO:0007669"/>
    <property type="project" value="UniProtKB-EC"/>
</dbReference>
<dbReference type="Proteomes" id="UP000076405">
    <property type="component" value="Plasmid pL21533-7"/>
</dbReference>
<accession>A0AAC9B407</accession>
<protein>
    <submittedName>
        <fullName evidence="1">Type I restriction-modification system, restriction subunit R</fullName>
        <ecNumber evidence="1">3.1.21.3</ecNumber>
    </submittedName>
</protein>
<gene>
    <name evidence="1" type="ORF">ADU70_0104</name>
</gene>
<dbReference type="AlphaFoldDB" id="A0AAC9B407"/>
<reference evidence="1 2" key="1">
    <citation type="journal article" date="2016" name="PLoS ONE">
        <title>The Identification of Novel Diagnostic Marker Genes for the Detection of Beer Spoiling Pediococcus damnosus Strains Using the BlAst Diagnostic Gene findEr.</title>
        <authorList>
            <person name="Behr J."/>
            <person name="Geissler A.J."/>
            <person name="Schmid J."/>
            <person name="Zehe A."/>
            <person name="Vogel R.F."/>
        </authorList>
    </citation>
    <scope>NUCLEOTIDE SEQUENCE [LARGE SCALE GENOMIC DNA]</scope>
    <source>
        <strain evidence="1 2">TMW 2.1533</strain>
    </source>
</reference>
<geneLocation type="plasmid" evidence="2">
    <name>pl21533-7</name>
</geneLocation>
<proteinExistence type="predicted"/>
<sequence>MANRAAVEEHVQPLDQDNREEIGQVLDGIEQRGVYGAFYN</sequence>
<name>A0AAC9B407_9LACO</name>
<dbReference type="EC" id="3.1.21.3" evidence="1"/>
<keyword evidence="1" id="KW-0378">Hydrolase</keyword>
<keyword evidence="1" id="KW-0614">Plasmid</keyword>
<evidence type="ECO:0000313" key="2">
    <source>
        <dbReference type="Proteomes" id="UP000076405"/>
    </source>
</evidence>
<dbReference type="EMBL" id="CP012282">
    <property type="protein sequence ID" value="AMV63971.1"/>
    <property type="molecule type" value="Genomic_DNA"/>
</dbReference>
<organism evidence="1 2">
    <name type="scientific">Pediococcus damnosus</name>
    <dbReference type="NCBI Taxonomy" id="51663"/>
    <lineage>
        <taxon>Bacteria</taxon>
        <taxon>Bacillati</taxon>
        <taxon>Bacillota</taxon>
        <taxon>Bacilli</taxon>
        <taxon>Lactobacillales</taxon>
        <taxon>Lactobacillaceae</taxon>
        <taxon>Pediococcus</taxon>
    </lineage>
</organism>